<evidence type="ECO:0000313" key="3">
    <source>
        <dbReference type="Proteomes" id="UP001501469"/>
    </source>
</evidence>
<protein>
    <recommendedName>
        <fullName evidence="4">Carboxypeptidase regulatory-like domain-containing protein</fullName>
    </recommendedName>
</protein>
<gene>
    <name evidence="2" type="ORF">GCM10022409_19030</name>
</gene>
<accession>A0ABP7U2M7</accession>
<name>A0ABP7U2M7_9BACT</name>
<proteinExistence type="predicted"/>
<organism evidence="2 3">
    <name type="scientific">Hymenobacter glaciei</name>
    <dbReference type="NCBI Taxonomy" id="877209"/>
    <lineage>
        <taxon>Bacteria</taxon>
        <taxon>Pseudomonadati</taxon>
        <taxon>Bacteroidota</taxon>
        <taxon>Cytophagia</taxon>
        <taxon>Cytophagales</taxon>
        <taxon>Hymenobacteraceae</taxon>
        <taxon>Hymenobacter</taxon>
    </lineage>
</organism>
<comment type="caution">
    <text evidence="2">The sequence shown here is derived from an EMBL/GenBank/DDBJ whole genome shotgun (WGS) entry which is preliminary data.</text>
</comment>
<sequence length="269" mass="28423">MRHRSFLHLATALLGIVFVLFSSACAKKDDVAPAPATTGQLAGTLSPVGSASAVTATAADGRTQSAVPDAITGAFAFTALAPGAYQLRATPVVGFNQPDALLLTVTAGTTTTGNFRLVRDGRIHGTMTWEQNGTTYSAATFYGDITQSFFSLEGNTPFDQAGRSQNVNFVLPFAVRGNATPFTGAGTYPVGTAEYPWAGCQFYTRNGPFDQYTTAYAGRQVGQVVVTRYDLVARVATGTFSYVTFLNLSNSGTPTPDQTITNGRFDITF</sequence>
<keyword evidence="3" id="KW-1185">Reference proteome</keyword>
<evidence type="ECO:0008006" key="4">
    <source>
        <dbReference type="Google" id="ProtNLM"/>
    </source>
</evidence>
<dbReference type="Gene3D" id="2.60.40.1120">
    <property type="entry name" value="Carboxypeptidase-like, regulatory domain"/>
    <property type="match status" value="1"/>
</dbReference>
<evidence type="ECO:0000256" key="1">
    <source>
        <dbReference type="SAM" id="SignalP"/>
    </source>
</evidence>
<evidence type="ECO:0000313" key="2">
    <source>
        <dbReference type="EMBL" id="GAA4034769.1"/>
    </source>
</evidence>
<dbReference type="RefSeq" id="WP_345053375.1">
    <property type="nucleotide sequence ID" value="NZ_BAABDK010000016.1"/>
</dbReference>
<feature type="chain" id="PRO_5046024121" description="Carboxypeptidase regulatory-like domain-containing protein" evidence="1">
    <location>
        <begin position="27"/>
        <end position="269"/>
    </location>
</feature>
<dbReference type="Proteomes" id="UP001501469">
    <property type="component" value="Unassembled WGS sequence"/>
</dbReference>
<reference evidence="3" key="1">
    <citation type="journal article" date="2019" name="Int. J. Syst. Evol. Microbiol.">
        <title>The Global Catalogue of Microorganisms (GCM) 10K type strain sequencing project: providing services to taxonomists for standard genome sequencing and annotation.</title>
        <authorList>
            <consortium name="The Broad Institute Genomics Platform"/>
            <consortium name="The Broad Institute Genome Sequencing Center for Infectious Disease"/>
            <person name="Wu L."/>
            <person name="Ma J."/>
        </authorList>
    </citation>
    <scope>NUCLEOTIDE SEQUENCE [LARGE SCALE GENOMIC DNA]</scope>
    <source>
        <strain evidence="3">JCM 17225</strain>
    </source>
</reference>
<feature type="signal peptide" evidence="1">
    <location>
        <begin position="1"/>
        <end position="26"/>
    </location>
</feature>
<dbReference type="PROSITE" id="PS51257">
    <property type="entry name" value="PROKAR_LIPOPROTEIN"/>
    <property type="match status" value="1"/>
</dbReference>
<keyword evidence="1" id="KW-0732">Signal</keyword>
<dbReference type="EMBL" id="BAABDK010000016">
    <property type="protein sequence ID" value="GAA4034769.1"/>
    <property type="molecule type" value="Genomic_DNA"/>
</dbReference>